<dbReference type="AlphaFoldDB" id="A0A2U8I2I2"/>
<protein>
    <submittedName>
        <fullName evidence="1">Uncharacterized protein</fullName>
    </submittedName>
</protein>
<accession>A0A2U8I2I2</accession>
<name>A0A2U8I2I2_9GAMM</name>
<keyword evidence="2" id="KW-1185">Reference proteome</keyword>
<organism evidence="1 2">
    <name type="scientific">Candidatus Fukatsuia symbiotica</name>
    <dbReference type="NCBI Taxonomy" id="1878942"/>
    <lineage>
        <taxon>Bacteria</taxon>
        <taxon>Pseudomonadati</taxon>
        <taxon>Pseudomonadota</taxon>
        <taxon>Gammaproteobacteria</taxon>
        <taxon>Enterobacterales</taxon>
        <taxon>Yersiniaceae</taxon>
        <taxon>Candidatus Fukatsuia</taxon>
    </lineage>
</organism>
<sequence>MSLIVKFTLTQQAQKEAIKIGAHKRGLNSKIHLAMDAHGMPVRAVTGIEADCTKAMDLIEGMTAEYLLADKGSDSNNVIKQAK</sequence>
<dbReference type="KEGG" id="fsm:CCS41_00460"/>
<dbReference type="EMBL" id="CP021659">
    <property type="protein sequence ID" value="AWK13309.1"/>
    <property type="molecule type" value="Genomic_DNA"/>
</dbReference>
<dbReference type="OrthoDB" id="1551210at2"/>
<gene>
    <name evidence="1" type="ORF">CCS41_00460</name>
</gene>
<reference evidence="1 2" key="1">
    <citation type="submission" date="2017-05" db="EMBL/GenBank/DDBJ databases">
        <title>Genome sequence of Candidatus Fukatsuia symbiotica and Candidatus Hamiltonella defensa from Acyrthosiphon pisum strain 5D.</title>
        <authorList>
            <person name="Patel V.A."/>
            <person name="Chevignon G."/>
            <person name="Russell J.A."/>
            <person name="Oliver K.M."/>
        </authorList>
    </citation>
    <scope>NUCLEOTIDE SEQUENCE [LARGE SCALE GENOMIC DNA]</scope>
    <source>
        <strain evidence="1 2">5D</strain>
    </source>
</reference>
<proteinExistence type="predicted"/>
<evidence type="ECO:0000313" key="2">
    <source>
        <dbReference type="Proteomes" id="UP000261875"/>
    </source>
</evidence>
<dbReference type="Proteomes" id="UP000261875">
    <property type="component" value="Chromosome"/>
</dbReference>
<evidence type="ECO:0000313" key="1">
    <source>
        <dbReference type="EMBL" id="AWK13309.1"/>
    </source>
</evidence>